<keyword evidence="14" id="KW-1185">Reference proteome</keyword>
<dbReference type="InterPro" id="IPR001645">
    <property type="entry name" value="Folylpolyglutamate_synth"/>
</dbReference>
<comment type="catalytic activity">
    <reaction evidence="10">
        <text>(6S)-5,6,7,8-tetrahydrofolyl-(gamma-L-Glu)(n) + L-glutamate + ATP = (6S)-5,6,7,8-tetrahydrofolyl-(gamma-L-Glu)(n+1) + ADP + phosphate + H(+)</text>
        <dbReference type="Rhea" id="RHEA:10580"/>
        <dbReference type="Rhea" id="RHEA-COMP:14738"/>
        <dbReference type="Rhea" id="RHEA-COMP:14740"/>
        <dbReference type="ChEBI" id="CHEBI:15378"/>
        <dbReference type="ChEBI" id="CHEBI:29985"/>
        <dbReference type="ChEBI" id="CHEBI:30616"/>
        <dbReference type="ChEBI" id="CHEBI:43474"/>
        <dbReference type="ChEBI" id="CHEBI:141005"/>
        <dbReference type="ChEBI" id="CHEBI:456216"/>
        <dbReference type="EC" id="6.3.2.17"/>
    </reaction>
</comment>
<comment type="caution">
    <text evidence="13">The sequence shown here is derived from an EMBL/GenBank/DDBJ whole genome shotgun (WGS) entry which is preliminary data.</text>
</comment>
<feature type="domain" description="Mur ligase C-terminal" evidence="11">
    <location>
        <begin position="325"/>
        <end position="439"/>
    </location>
</feature>
<dbReference type="PANTHER" id="PTHR11136">
    <property type="entry name" value="FOLYLPOLYGLUTAMATE SYNTHASE-RELATED"/>
    <property type="match status" value="1"/>
</dbReference>
<evidence type="ECO:0000259" key="11">
    <source>
        <dbReference type="Pfam" id="PF02875"/>
    </source>
</evidence>
<dbReference type="FunFam" id="3.40.1190.10:FF:000011">
    <property type="entry name" value="Folylpolyglutamate synthase/dihydrofolate synthase"/>
    <property type="match status" value="1"/>
</dbReference>
<dbReference type="AlphaFoldDB" id="A0A7Z0CIF8"/>
<evidence type="ECO:0000256" key="7">
    <source>
        <dbReference type="ARBA" id="ARBA00022840"/>
    </source>
</evidence>
<keyword evidence="8" id="KW-0460">Magnesium</keyword>
<dbReference type="InterPro" id="IPR013221">
    <property type="entry name" value="Mur_ligase_cen"/>
</dbReference>
<feature type="domain" description="Mur ligase central" evidence="12">
    <location>
        <begin position="57"/>
        <end position="296"/>
    </location>
</feature>
<dbReference type="Proteomes" id="UP000547973">
    <property type="component" value="Unassembled WGS sequence"/>
</dbReference>
<evidence type="ECO:0000256" key="1">
    <source>
        <dbReference type="ARBA" id="ARBA00001946"/>
    </source>
</evidence>
<dbReference type="GO" id="GO:0008841">
    <property type="term" value="F:dihydrofolate synthase activity"/>
    <property type="evidence" value="ECO:0007669"/>
    <property type="project" value="TreeGrafter"/>
</dbReference>
<dbReference type="NCBIfam" id="TIGR01499">
    <property type="entry name" value="folC"/>
    <property type="match status" value="1"/>
</dbReference>
<reference evidence="13 14" key="1">
    <citation type="submission" date="2020-07" db="EMBL/GenBank/DDBJ databases">
        <title>Sequencing the genomes of 1000 actinobacteria strains.</title>
        <authorList>
            <person name="Klenk H.-P."/>
        </authorList>
    </citation>
    <scope>NUCLEOTIDE SEQUENCE [LARGE SCALE GENOMIC DNA]</scope>
    <source>
        <strain evidence="13 14">DSM 19970</strain>
    </source>
</reference>
<evidence type="ECO:0000313" key="13">
    <source>
        <dbReference type="EMBL" id="NYI41894.1"/>
    </source>
</evidence>
<evidence type="ECO:0000256" key="4">
    <source>
        <dbReference type="ARBA" id="ARBA00022598"/>
    </source>
</evidence>
<evidence type="ECO:0000256" key="3">
    <source>
        <dbReference type="ARBA" id="ARBA00013025"/>
    </source>
</evidence>
<name>A0A7Z0CIF8_9MICO</name>
<evidence type="ECO:0000256" key="10">
    <source>
        <dbReference type="ARBA" id="ARBA00047493"/>
    </source>
</evidence>
<dbReference type="Gene3D" id="3.90.190.20">
    <property type="entry name" value="Mur ligase, C-terminal domain"/>
    <property type="match status" value="1"/>
</dbReference>
<evidence type="ECO:0000256" key="9">
    <source>
        <dbReference type="ARBA" id="ARBA00030592"/>
    </source>
</evidence>
<evidence type="ECO:0000313" key="14">
    <source>
        <dbReference type="Proteomes" id="UP000547973"/>
    </source>
</evidence>
<evidence type="ECO:0000256" key="5">
    <source>
        <dbReference type="ARBA" id="ARBA00022723"/>
    </source>
</evidence>
<dbReference type="EC" id="6.3.2.17" evidence="3"/>
<proteinExistence type="inferred from homology"/>
<dbReference type="InterPro" id="IPR036565">
    <property type="entry name" value="Mur-like_cat_sf"/>
</dbReference>
<keyword evidence="6" id="KW-0547">Nucleotide-binding</keyword>
<sequence length="482" mass="51083">MTDREASAALDRAEREIYAHILSRNPEHDFEPTLDRVREACDLLGNPQRAFKVIHLTGTNGKTSTARMAESLVRSLGLRTGLFTSPHLTSVRERIQIDGEPISREAFIELWADVSPILELVDNRSAERGGPRMSFFEVLTVLAFAAFADAPIDVCVLEVGMGGSWDATNVADADVAVIGPIALDHETWLGHSLEEIAAEKSGIIKPGSAVVVASQAESAMSALEPAFPQARVVWRAGAEGGDVEGGSADIEVVDRHAGVGGQLVTIRTPGATYEGIFIPLFGAHQARNAAMALAAVEALMADGGDEGSLPPGVVEQGFARVTSPGRLETIRRSPTIVVDAAHNPHGIDAVAEAIEESFAFSTLVGVVCVLDDKDADGILAGLEPFLDEVVITKSTSPRAMDVNELGKIAAAHFGEDRVTIQSDLPSALDQAVQIAEADDDMTGGVLVIGSISLVADVRIMMGADRKLGEKRQGVPPRIGRWE</sequence>
<evidence type="ECO:0000256" key="8">
    <source>
        <dbReference type="ARBA" id="ARBA00022842"/>
    </source>
</evidence>
<dbReference type="Pfam" id="PF08245">
    <property type="entry name" value="Mur_ligase_M"/>
    <property type="match status" value="1"/>
</dbReference>
<dbReference type="PANTHER" id="PTHR11136:SF0">
    <property type="entry name" value="DIHYDROFOLATE SYNTHETASE-RELATED"/>
    <property type="match status" value="1"/>
</dbReference>
<dbReference type="GO" id="GO:0005524">
    <property type="term" value="F:ATP binding"/>
    <property type="evidence" value="ECO:0007669"/>
    <property type="project" value="UniProtKB-KW"/>
</dbReference>
<evidence type="ECO:0000256" key="6">
    <source>
        <dbReference type="ARBA" id="ARBA00022741"/>
    </source>
</evidence>
<dbReference type="GO" id="GO:0046872">
    <property type="term" value="F:metal ion binding"/>
    <property type="evidence" value="ECO:0007669"/>
    <property type="project" value="UniProtKB-KW"/>
</dbReference>
<evidence type="ECO:0000256" key="2">
    <source>
        <dbReference type="ARBA" id="ARBA00008276"/>
    </source>
</evidence>
<dbReference type="Gene3D" id="3.40.1190.10">
    <property type="entry name" value="Mur-like, catalytic domain"/>
    <property type="match status" value="1"/>
</dbReference>
<protein>
    <recommendedName>
        <fullName evidence="3">tetrahydrofolate synthase</fullName>
        <ecNumber evidence="3">6.3.2.17</ecNumber>
    </recommendedName>
    <alternativeName>
        <fullName evidence="9">Tetrahydrofolylpolyglutamate synthase</fullName>
    </alternativeName>
</protein>
<organism evidence="13 14">
    <name type="scientific">Demequina lutea</name>
    <dbReference type="NCBI Taxonomy" id="431489"/>
    <lineage>
        <taxon>Bacteria</taxon>
        <taxon>Bacillati</taxon>
        <taxon>Actinomycetota</taxon>
        <taxon>Actinomycetes</taxon>
        <taxon>Micrococcales</taxon>
        <taxon>Demequinaceae</taxon>
        <taxon>Demequina</taxon>
    </lineage>
</organism>
<dbReference type="GO" id="GO:0005737">
    <property type="term" value="C:cytoplasm"/>
    <property type="evidence" value="ECO:0007669"/>
    <property type="project" value="TreeGrafter"/>
</dbReference>
<dbReference type="RefSeq" id="WP_238579451.1">
    <property type="nucleotide sequence ID" value="NZ_BBRC01000013.1"/>
</dbReference>
<dbReference type="InterPro" id="IPR036615">
    <property type="entry name" value="Mur_ligase_C_dom_sf"/>
</dbReference>
<dbReference type="InterPro" id="IPR004101">
    <property type="entry name" value="Mur_ligase_C"/>
</dbReference>
<keyword evidence="7" id="KW-0067">ATP-binding</keyword>
<dbReference type="EMBL" id="JACBZO010000001">
    <property type="protein sequence ID" value="NYI41894.1"/>
    <property type="molecule type" value="Genomic_DNA"/>
</dbReference>
<dbReference type="SUPFAM" id="SSF53244">
    <property type="entry name" value="MurD-like peptide ligases, peptide-binding domain"/>
    <property type="match status" value="1"/>
</dbReference>
<keyword evidence="5" id="KW-0479">Metal-binding</keyword>
<dbReference type="SUPFAM" id="SSF53623">
    <property type="entry name" value="MurD-like peptide ligases, catalytic domain"/>
    <property type="match status" value="1"/>
</dbReference>
<evidence type="ECO:0000259" key="12">
    <source>
        <dbReference type="Pfam" id="PF08245"/>
    </source>
</evidence>
<dbReference type="GO" id="GO:0004326">
    <property type="term" value="F:tetrahydrofolylpolyglutamate synthase activity"/>
    <property type="evidence" value="ECO:0007669"/>
    <property type="project" value="UniProtKB-EC"/>
</dbReference>
<accession>A0A7Z0CIF8</accession>
<gene>
    <name evidence="13" type="ORF">BKA03_002013</name>
</gene>
<comment type="similarity">
    <text evidence="2">Belongs to the folylpolyglutamate synthase family.</text>
</comment>
<dbReference type="Pfam" id="PF02875">
    <property type="entry name" value="Mur_ligase_C"/>
    <property type="match status" value="1"/>
</dbReference>
<keyword evidence="4 13" id="KW-0436">Ligase</keyword>
<comment type="cofactor">
    <cofactor evidence="1">
        <name>Mg(2+)</name>
        <dbReference type="ChEBI" id="CHEBI:18420"/>
    </cofactor>
</comment>